<evidence type="ECO:0000256" key="1">
    <source>
        <dbReference type="SAM" id="Phobius"/>
    </source>
</evidence>
<protein>
    <submittedName>
        <fullName evidence="2">Uncharacterized protein</fullName>
    </submittedName>
</protein>
<feature type="transmembrane region" description="Helical" evidence="1">
    <location>
        <begin position="83"/>
        <end position="105"/>
    </location>
</feature>
<dbReference type="AlphaFoldDB" id="A0A7S0AQ25"/>
<keyword evidence="1" id="KW-1133">Transmembrane helix</keyword>
<feature type="transmembrane region" description="Helical" evidence="1">
    <location>
        <begin position="12"/>
        <end position="32"/>
    </location>
</feature>
<proteinExistence type="predicted"/>
<feature type="transmembrane region" description="Helical" evidence="1">
    <location>
        <begin position="38"/>
        <end position="63"/>
    </location>
</feature>
<accession>A0A7S0AQ25</accession>
<gene>
    <name evidence="2" type="ORF">PBAH0796_LOCUS19848</name>
</gene>
<reference evidence="2" key="1">
    <citation type="submission" date="2021-01" db="EMBL/GenBank/DDBJ databases">
        <authorList>
            <person name="Corre E."/>
            <person name="Pelletier E."/>
            <person name="Niang G."/>
            <person name="Scheremetjew M."/>
            <person name="Finn R."/>
            <person name="Kale V."/>
            <person name="Holt S."/>
            <person name="Cochrane G."/>
            <person name="Meng A."/>
            <person name="Brown T."/>
            <person name="Cohen L."/>
        </authorList>
    </citation>
    <scope>NUCLEOTIDE SEQUENCE</scope>
    <source>
        <strain evidence="2">Pbaha01</strain>
    </source>
</reference>
<evidence type="ECO:0000313" key="2">
    <source>
        <dbReference type="EMBL" id="CAD8370442.1"/>
    </source>
</evidence>
<name>A0A7S0AQ25_9DINO</name>
<keyword evidence="1" id="KW-0812">Transmembrane</keyword>
<organism evidence="2">
    <name type="scientific">Pyrodinium bahamense</name>
    <dbReference type="NCBI Taxonomy" id="73915"/>
    <lineage>
        <taxon>Eukaryota</taxon>
        <taxon>Sar</taxon>
        <taxon>Alveolata</taxon>
        <taxon>Dinophyceae</taxon>
        <taxon>Gonyaulacales</taxon>
        <taxon>Pyrocystaceae</taxon>
        <taxon>Pyrodinium</taxon>
    </lineage>
</organism>
<dbReference type="EMBL" id="HBEG01032556">
    <property type="protein sequence ID" value="CAD8370442.1"/>
    <property type="molecule type" value="Transcribed_RNA"/>
</dbReference>
<keyword evidence="1" id="KW-0472">Membrane</keyword>
<sequence length="358" mass="38832">MLANGTPHQCSTANVGVLLFILAGHYGFHTFARGSARLQSVCVAVIALACCIGFAQKIAALTFMHQLVGMCALEWGARMVDRAAVTVTSRGALVAFGLLMLPNFLVTANETFFGFNEQMTGMGLRPLNNFKYTPFYRKQHCMLHAALSFLICSVATSFWKRWRHSHEVQLVRTFMEPACLVTIAMIVGTHDHSGGASSHGHEGHEHHEHLPSHPVISNLMCITALTQVVTNVLHLSYPVSAGGTADISLKGGSAPVLKLCRLANAFAHLVLAHFLFIDTFFEYLGCRLDLLMVGPPDGQTRQGLTVNTEVSTYLACSVMLAALVLSSFILRGDEDLKSKALSTPDHEDELAPVLGSKV</sequence>
<feature type="transmembrane region" description="Helical" evidence="1">
    <location>
        <begin position="310"/>
        <end position="330"/>
    </location>
</feature>